<dbReference type="GO" id="GO:0019941">
    <property type="term" value="P:modification-dependent protein catabolic process"/>
    <property type="evidence" value="ECO:0007669"/>
    <property type="project" value="UniProtKB-UniRule"/>
</dbReference>
<evidence type="ECO:0000313" key="7">
    <source>
        <dbReference type="EMBL" id="GGL54551.1"/>
    </source>
</evidence>
<dbReference type="GO" id="GO:0031386">
    <property type="term" value="F:protein tag activity"/>
    <property type="evidence" value="ECO:0007669"/>
    <property type="project" value="UniProtKB-UniRule"/>
</dbReference>
<comment type="pathway">
    <text evidence="1 5">Protein degradation; proteasomal Pup-dependent pathway.</text>
</comment>
<proteinExistence type="inferred from homology"/>
<evidence type="ECO:0000313" key="8">
    <source>
        <dbReference type="Proteomes" id="UP000613840"/>
    </source>
</evidence>
<feature type="compositionally biased region" description="Basic and acidic residues" evidence="6">
    <location>
        <begin position="42"/>
        <end position="52"/>
    </location>
</feature>
<comment type="subunit">
    <text evidence="5">Strongly interacts with the proteasome-associated ATPase ARC through a hydrophobic interface; the interacting region of Pup lies in its C-terminal half. There is one Pup binding site per ARC hexamer ring.</text>
</comment>
<comment type="domain">
    <text evidence="5">The N-terminal unstructured half of Pup provides a signal required to initiate unfolding and degradation by the proteasome but is not needed for pupylation, while the C-terminal helical half of Pup interacts with ARC to target proteins to the proteasome.</text>
</comment>
<dbReference type="InterPro" id="IPR008515">
    <property type="entry name" value="Ubiquitin-like_Pup"/>
</dbReference>
<feature type="region of interest" description="Disordered" evidence="6">
    <location>
        <begin position="1"/>
        <end position="72"/>
    </location>
</feature>
<dbReference type="AlphaFoldDB" id="A0A917S3C1"/>
<comment type="PTM">
    <text evidence="5">Is modified by deamidation of its C-terminal glutamine to glutamate by the deamidase Dop, a prerequisite to the subsequent pupylation process.</text>
</comment>
<organism evidence="7 8">
    <name type="scientific">Microlunatus endophyticus</name>
    <dbReference type="NCBI Taxonomy" id="1716077"/>
    <lineage>
        <taxon>Bacteria</taxon>
        <taxon>Bacillati</taxon>
        <taxon>Actinomycetota</taxon>
        <taxon>Actinomycetes</taxon>
        <taxon>Propionibacteriales</taxon>
        <taxon>Propionibacteriaceae</taxon>
        <taxon>Microlunatus</taxon>
    </lineage>
</organism>
<keyword evidence="5" id="KW-1017">Isopeptide bond</keyword>
<keyword evidence="8" id="KW-1185">Reference proteome</keyword>
<evidence type="ECO:0000256" key="2">
    <source>
        <dbReference type="ARBA" id="ARBA00010616"/>
    </source>
</evidence>
<evidence type="ECO:0000256" key="4">
    <source>
        <dbReference type="ARBA" id="ARBA00032321"/>
    </source>
</evidence>
<keyword evidence="5" id="KW-0833">Ubl conjugation pathway</keyword>
<dbReference type="GO" id="GO:0010498">
    <property type="term" value="P:proteasomal protein catabolic process"/>
    <property type="evidence" value="ECO:0007669"/>
    <property type="project" value="UniProtKB-UniRule"/>
</dbReference>
<comment type="function">
    <text evidence="5">Protein modifier that is covalently attached to lysine residues of substrate proteins, thereby targeting them for proteasomal degradation. The tagging system is termed pupylation.</text>
</comment>
<dbReference type="GO" id="GO:0070628">
    <property type="term" value="F:proteasome binding"/>
    <property type="evidence" value="ECO:0007669"/>
    <property type="project" value="UniProtKB-UniRule"/>
</dbReference>
<comment type="similarity">
    <text evidence="2 5">Belongs to the prokaryotic ubiquitin-like protein family.</text>
</comment>
<dbReference type="GO" id="GO:0070490">
    <property type="term" value="P:protein pupylation"/>
    <property type="evidence" value="ECO:0007669"/>
    <property type="project" value="UniProtKB-UniRule"/>
</dbReference>
<protein>
    <recommendedName>
        <fullName evidence="3 5">Prokaryotic ubiquitin-like protein Pup</fullName>
    </recommendedName>
    <alternativeName>
        <fullName evidence="4 5">Bacterial ubiquitin-like modifier</fullName>
    </alternativeName>
</protein>
<evidence type="ECO:0000256" key="5">
    <source>
        <dbReference type="HAMAP-Rule" id="MF_02106"/>
    </source>
</evidence>
<name>A0A917S3C1_9ACTN</name>
<dbReference type="NCBIfam" id="TIGR03687">
    <property type="entry name" value="pupylate_cterm"/>
    <property type="match status" value="1"/>
</dbReference>
<gene>
    <name evidence="5" type="primary">pup</name>
    <name evidence="7" type="ORF">GCM10011575_11180</name>
</gene>
<comment type="caution">
    <text evidence="7">The sequence shown here is derived from an EMBL/GenBank/DDBJ whole genome shotgun (WGS) entry which is preliminary data.</text>
</comment>
<dbReference type="Proteomes" id="UP000613840">
    <property type="component" value="Unassembled WGS sequence"/>
</dbReference>
<sequence>MPIGGPANYAGTIPVGSPVREQSFGHSQPRTDWRGAIMAESEQNRRQSRSREDDTEELESAPLGGAKKPELDSEVDSLLDEIDDVLETNAEEFVRSFVQKGGQ</sequence>
<evidence type="ECO:0000256" key="6">
    <source>
        <dbReference type="SAM" id="MobiDB-lite"/>
    </source>
</evidence>
<accession>A0A917S3C1</accession>
<evidence type="ECO:0000256" key="3">
    <source>
        <dbReference type="ARBA" id="ARBA00016748"/>
    </source>
</evidence>
<reference evidence="7" key="2">
    <citation type="submission" date="2020-09" db="EMBL/GenBank/DDBJ databases">
        <authorList>
            <person name="Sun Q."/>
            <person name="Zhou Y."/>
        </authorList>
    </citation>
    <scope>NUCLEOTIDE SEQUENCE</scope>
    <source>
        <strain evidence="7">CGMCC 4.7306</strain>
    </source>
</reference>
<dbReference type="Pfam" id="PF05639">
    <property type="entry name" value="Pup"/>
    <property type="match status" value="1"/>
</dbReference>
<feature type="modified residue" description="Deamidated glutamine" evidence="5">
    <location>
        <position position="103"/>
    </location>
</feature>
<feature type="region of interest" description="ARC ATPase binding" evidence="5">
    <location>
        <begin position="60"/>
        <end position="97"/>
    </location>
</feature>
<feature type="cross-link" description="Isoglutamyl lysine isopeptide (Gln-Lys) (interchain with K-? in acceptor proteins)" evidence="5">
    <location>
        <position position="103"/>
    </location>
</feature>
<dbReference type="HAMAP" id="MF_02106">
    <property type="entry name" value="Pup"/>
    <property type="match status" value="1"/>
</dbReference>
<reference evidence="7" key="1">
    <citation type="journal article" date="2014" name="Int. J. Syst. Evol. Microbiol.">
        <title>Complete genome sequence of Corynebacterium casei LMG S-19264T (=DSM 44701T), isolated from a smear-ripened cheese.</title>
        <authorList>
            <consortium name="US DOE Joint Genome Institute (JGI-PGF)"/>
            <person name="Walter F."/>
            <person name="Albersmeier A."/>
            <person name="Kalinowski J."/>
            <person name="Ruckert C."/>
        </authorList>
    </citation>
    <scope>NUCLEOTIDE SEQUENCE</scope>
    <source>
        <strain evidence="7">CGMCC 4.7306</strain>
    </source>
</reference>
<dbReference type="EMBL" id="BMMZ01000002">
    <property type="protein sequence ID" value="GGL54551.1"/>
    <property type="molecule type" value="Genomic_DNA"/>
</dbReference>
<evidence type="ECO:0000256" key="1">
    <source>
        <dbReference type="ARBA" id="ARBA00004707"/>
    </source>
</evidence>